<evidence type="ECO:0000313" key="1">
    <source>
        <dbReference type="EMBL" id="APZ35076.1"/>
    </source>
</evidence>
<proteinExistence type="predicted"/>
<dbReference type="AlphaFoldDB" id="A0A1P8UAH0"/>
<dbReference type="OrthoDB" id="2594539at2"/>
<evidence type="ECO:0008006" key="3">
    <source>
        <dbReference type="Google" id="ProtNLM"/>
    </source>
</evidence>
<dbReference type="EMBL" id="CP018762">
    <property type="protein sequence ID" value="APZ35076.1"/>
    <property type="molecule type" value="Genomic_DNA"/>
</dbReference>
<dbReference type="STRING" id="36805.BOH66_13105"/>
<name>A0A1P8UAH0_9MICO</name>
<dbReference type="Proteomes" id="UP000187185">
    <property type="component" value="Chromosome"/>
</dbReference>
<gene>
    <name evidence="1" type="ORF">BOH66_13105</name>
</gene>
<accession>A0A1P8UAH0</accession>
<organism evidence="1 2">
    <name type="scientific">Microbacterium aurum</name>
    <dbReference type="NCBI Taxonomy" id="36805"/>
    <lineage>
        <taxon>Bacteria</taxon>
        <taxon>Bacillati</taxon>
        <taxon>Actinomycetota</taxon>
        <taxon>Actinomycetes</taxon>
        <taxon>Micrococcales</taxon>
        <taxon>Microbacteriaceae</taxon>
        <taxon>Microbacterium</taxon>
    </lineage>
</organism>
<dbReference type="KEGG" id="maur:BOH66_13105"/>
<dbReference type="RefSeq" id="WP_076691456.1">
    <property type="nucleotide sequence ID" value="NZ_CP018762.1"/>
</dbReference>
<evidence type="ECO:0000313" key="2">
    <source>
        <dbReference type="Proteomes" id="UP000187185"/>
    </source>
</evidence>
<sequence>MADATSILMTSTLTTALLAMSGISGHRLRQLVAAGALIRLRNGRYVPEGTPPPLIDAGRWGGRLDCVSLLASLGVFVSECAGVHLQFEPGTTRLPPRPRHVHAHWRKLALPREALTTDIVTALAQACRCQGPREAVATLDSAWHLGLVDEAGIAEVFALLPRRYQGLRGLLDARSESGVESLMRLILRTLGADIQVQVQIDGVGRVDFVVDGWLIVECDSRAHHEGWDIQRRDRRRDLAAAVRGYTTVRPLAEDILFHRGEVVRDVAAILAHGRPSSR</sequence>
<keyword evidence="2" id="KW-1185">Reference proteome</keyword>
<dbReference type="Gene3D" id="3.40.960.10">
    <property type="entry name" value="VSR Endonuclease"/>
    <property type="match status" value="1"/>
</dbReference>
<protein>
    <recommendedName>
        <fullName evidence="3">DUF559 domain-containing protein</fullName>
    </recommendedName>
</protein>
<reference evidence="1 2" key="1">
    <citation type="submission" date="2016-12" db="EMBL/GenBank/DDBJ databases">
        <title>Complete genome sequence of Microbacterium aurum KACC 15219.</title>
        <authorList>
            <person name="Jung Y."/>
            <person name="Shin J.-H."/>
            <person name="Lee Y.-J."/>
            <person name="Yi H."/>
            <person name="Bahn Y.-S."/>
            <person name="Kim J.F."/>
            <person name="Lee D.-W."/>
        </authorList>
    </citation>
    <scope>NUCLEOTIDE SEQUENCE [LARGE SCALE GENOMIC DNA]</scope>
    <source>
        <strain evidence="1 2">KACC 15219</strain>
    </source>
</reference>